<dbReference type="Proteomes" id="UP000706122">
    <property type="component" value="Unassembled WGS sequence"/>
</dbReference>
<evidence type="ECO:0000313" key="2">
    <source>
        <dbReference type="Proteomes" id="UP000706122"/>
    </source>
</evidence>
<protein>
    <submittedName>
        <fullName evidence="1">Uncharacterized protein</fullName>
    </submittedName>
</protein>
<gene>
    <name evidence="1" type="ORF">GS551_05435</name>
</gene>
<dbReference type="EMBL" id="WUYC01000001">
    <property type="protein sequence ID" value="MBM4713644.1"/>
    <property type="molecule type" value="Genomic_DNA"/>
</dbReference>
<evidence type="ECO:0000313" key="1">
    <source>
        <dbReference type="EMBL" id="MBM4713644.1"/>
    </source>
</evidence>
<reference evidence="1" key="1">
    <citation type="submission" date="2019-11" db="EMBL/GenBank/DDBJ databases">
        <title>Spread of Macrolides and rifampicin resistant Rhodococcus equi in clinical isolates in the USA.</title>
        <authorList>
            <person name="Alvarez-Narvaez S."/>
            <person name="Huber L."/>
            <person name="Cohen N.D."/>
            <person name="Slovis N."/>
            <person name="Greiter M."/>
            <person name="Giguere S."/>
            <person name="Hart K."/>
        </authorList>
    </citation>
    <scope>NUCLEOTIDE SEQUENCE</scope>
    <source>
        <strain evidence="1">Lh_5</strain>
    </source>
</reference>
<dbReference type="AlphaFoldDB" id="A0AAE2W431"/>
<organism evidence="1 2">
    <name type="scientific">Rhodococcus hoagii</name>
    <name type="common">Corynebacterium equii</name>
    <dbReference type="NCBI Taxonomy" id="43767"/>
    <lineage>
        <taxon>Bacteria</taxon>
        <taxon>Bacillati</taxon>
        <taxon>Actinomycetota</taxon>
        <taxon>Actinomycetes</taxon>
        <taxon>Mycobacteriales</taxon>
        <taxon>Nocardiaceae</taxon>
        <taxon>Prescottella</taxon>
    </lineage>
</organism>
<sequence length="180" mass="18914">MTLVQIPAVCELCSRPFPSGFAANNIMKLTLSGNRAGPCPWCGYAWGAIPDGVFNVIDGAMSLVQRLPTTRDDMLIAAQIFNEAIAQGRVDVDALSERIKAEAPSASPLLKILRDPATASLLAILAILVSILLATVNDDGGGAAGSGVGAETSVSISEQTYGHKQGSGADWYRMQKLPRE</sequence>
<accession>A0AAE2W431</accession>
<comment type="caution">
    <text evidence="1">The sequence shown here is derived from an EMBL/GenBank/DDBJ whole genome shotgun (WGS) entry which is preliminary data.</text>
</comment>
<dbReference type="RefSeq" id="WP_081205165.1">
    <property type="nucleotide sequence ID" value="NZ_LWBN01000001.1"/>
</dbReference>
<name>A0AAE2W431_RHOHA</name>
<proteinExistence type="predicted"/>